<evidence type="ECO:0000256" key="2">
    <source>
        <dbReference type="SAM" id="SignalP"/>
    </source>
</evidence>
<keyword evidence="2" id="KW-0732">Signal</keyword>
<organism evidence="3 4">
    <name type="scientific">Rhodoferax aquaticus</name>
    <dbReference type="NCBI Taxonomy" id="2527691"/>
    <lineage>
        <taxon>Bacteria</taxon>
        <taxon>Pseudomonadati</taxon>
        <taxon>Pseudomonadota</taxon>
        <taxon>Betaproteobacteria</taxon>
        <taxon>Burkholderiales</taxon>
        <taxon>Comamonadaceae</taxon>
        <taxon>Rhodoferax</taxon>
    </lineage>
</organism>
<dbReference type="AlphaFoldDB" id="A0A515ELA6"/>
<feature type="region of interest" description="Disordered" evidence="1">
    <location>
        <begin position="93"/>
        <end position="117"/>
    </location>
</feature>
<reference evidence="4" key="1">
    <citation type="submission" date="2019-02" db="EMBL/GenBank/DDBJ databases">
        <title>Complete genome sequence of Rhodoferax sp. Gr-4.</title>
        <authorList>
            <person name="Jin L."/>
        </authorList>
    </citation>
    <scope>NUCLEOTIDE SEQUENCE [LARGE SCALE GENOMIC DNA]</scope>
    <source>
        <strain evidence="4">Gr-4</strain>
    </source>
</reference>
<sequence>MKTSLAQASRLWLFAPLVLGTAMQASAQLPSTHAFVVSALDAAQAATPVPKALYHSTFDGFPLGVEQPRIDWKQANANVGQFKRGYPDLLKWEQEQAKPANASQTSPQPTPPAGSRP</sequence>
<dbReference type="RefSeq" id="WP_142809346.1">
    <property type="nucleotide sequence ID" value="NZ_CP036282.1"/>
</dbReference>
<evidence type="ECO:0000256" key="1">
    <source>
        <dbReference type="SAM" id="MobiDB-lite"/>
    </source>
</evidence>
<reference evidence="4" key="2">
    <citation type="journal article" date="2020" name="Int. J. Syst. Evol. Microbiol.">
        <title>Genomic insights into a novel species Rhodoferax aquaticus sp. nov., isolated from freshwater.</title>
        <authorList>
            <person name="Li T."/>
            <person name="Zhuo Y."/>
            <person name="Jin C.Z."/>
            <person name="Wu X."/>
            <person name="Ko S.R."/>
            <person name="Jin F.J."/>
            <person name="Ahn C.Y."/>
            <person name="Oh H.M."/>
            <person name="Lee H.G."/>
            <person name="Jin L."/>
        </authorList>
    </citation>
    <scope>NUCLEOTIDE SEQUENCE [LARGE SCALE GENOMIC DNA]</scope>
    <source>
        <strain evidence="4">Gr-4</strain>
    </source>
</reference>
<name>A0A515ELA6_9BURK</name>
<proteinExistence type="predicted"/>
<feature type="chain" id="PRO_5021823875" evidence="2">
    <location>
        <begin position="28"/>
        <end position="117"/>
    </location>
</feature>
<keyword evidence="4" id="KW-1185">Reference proteome</keyword>
<accession>A0A515ELA6</accession>
<feature type="signal peptide" evidence="2">
    <location>
        <begin position="1"/>
        <end position="27"/>
    </location>
</feature>
<evidence type="ECO:0000313" key="4">
    <source>
        <dbReference type="Proteomes" id="UP000317365"/>
    </source>
</evidence>
<feature type="compositionally biased region" description="Pro residues" evidence="1">
    <location>
        <begin position="108"/>
        <end position="117"/>
    </location>
</feature>
<dbReference type="KEGG" id="rhg:EXZ61_04245"/>
<gene>
    <name evidence="3" type="ORF">EXZ61_04245</name>
</gene>
<dbReference type="Proteomes" id="UP000317365">
    <property type="component" value="Chromosome"/>
</dbReference>
<dbReference type="EMBL" id="CP036282">
    <property type="protein sequence ID" value="QDL53450.1"/>
    <property type="molecule type" value="Genomic_DNA"/>
</dbReference>
<evidence type="ECO:0000313" key="3">
    <source>
        <dbReference type="EMBL" id="QDL53450.1"/>
    </source>
</evidence>
<protein>
    <submittedName>
        <fullName evidence="3">Uncharacterized protein</fullName>
    </submittedName>
</protein>